<dbReference type="PANTHER" id="PTHR43649">
    <property type="entry name" value="ARABINOSE-BINDING PROTEIN-RELATED"/>
    <property type="match status" value="1"/>
</dbReference>
<dbReference type="Pfam" id="PF01547">
    <property type="entry name" value="SBP_bac_1"/>
    <property type="match status" value="1"/>
</dbReference>
<dbReference type="Proteomes" id="UP001589793">
    <property type="component" value="Unassembled WGS sequence"/>
</dbReference>
<accession>A0ABV6R5T7</accession>
<dbReference type="CDD" id="cd13585">
    <property type="entry name" value="PBP2_TMBP_like"/>
    <property type="match status" value="1"/>
</dbReference>
<organism evidence="2 3">
    <name type="scientific">Brachybacterium hainanense</name>
    <dbReference type="NCBI Taxonomy" id="1541174"/>
    <lineage>
        <taxon>Bacteria</taxon>
        <taxon>Bacillati</taxon>
        <taxon>Actinomycetota</taxon>
        <taxon>Actinomycetes</taxon>
        <taxon>Micrococcales</taxon>
        <taxon>Dermabacteraceae</taxon>
        <taxon>Brachybacterium</taxon>
    </lineage>
</organism>
<dbReference type="InterPro" id="IPR050490">
    <property type="entry name" value="Bact_solute-bd_prot1"/>
</dbReference>
<evidence type="ECO:0000313" key="3">
    <source>
        <dbReference type="Proteomes" id="UP001589793"/>
    </source>
</evidence>
<gene>
    <name evidence="2" type="ORF">ACFFF6_00125</name>
</gene>
<dbReference type="PROSITE" id="PS51257">
    <property type="entry name" value="PROKAR_LIPOPROTEIN"/>
    <property type="match status" value="1"/>
</dbReference>
<reference evidence="2 3" key="1">
    <citation type="submission" date="2024-09" db="EMBL/GenBank/DDBJ databases">
        <authorList>
            <person name="Sun Q."/>
            <person name="Mori K."/>
        </authorList>
    </citation>
    <scope>NUCLEOTIDE SEQUENCE [LARGE SCALE GENOMIC DNA]</scope>
    <source>
        <strain evidence="2 3">CICC 10874</strain>
    </source>
</reference>
<dbReference type="SUPFAM" id="SSF53850">
    <property type="entry name" value="Periplasmic binding protein-like II"/>
    <property type="match status" value="1"/>
</dbReference>
<dbReference type="EMBL" id="JBHLSV010000001">
    <property type="protein sequence ID" value="MFC0672352.1"/>
    <property type="molecule type" value="Genomic_DNA"/>
</dbReference>
<feature type="signal peptide" evidence="1">
    <location>
        <begin position="1"/>
        <end position="20"/>
    </location>
</feature>
<dbReference type="Gene3D" id="3.40.190.10">
    <property type="entry name" value="Periplasmic binding protein-like II"/>
    <property type="match status" value="2"/>
</dbReference>
<dbReference type="PANTHER" id="PTHR43649:SF12">
    <property type="entry name" value="DIACETYLCHITOBIOSE BINDING PROTEIN DASA"/>
    <property type="match status" value="1"/>
</dbReference>
<feature type="chain" id="PRO_5045572833" evidence="1">
    <location>
        <begin position="21"/>
        <end position="429"/>
    </location>
</feature>
<dbReference type="InterPro" id="IPR006059">
    <property type="entry name" value="SBP"/>
</dbReference>
<proteinExistence type="predicted"/>
<keyword evidence="1" id="KW-0732">Signal</keyword>
<name>A0ABV6R5T7_9MICO</name>
<evidence type="ECO:0000256" key="1">
    <source>
        <dbReference type="SAM" id="SignalP"/>
    </source>
</evidence>
<evidence type="ECO:0000313" key="2">
    <source>
        <dbReference type="EMBL" id="MFC0672352.1"/>
    </source>
</evidence>
<protein>
    <submittedName>
        <fullName evidence="2">ABC transporter substrate-binding protein</fullName>
    </submittedName>
</protein>
<keyword evidence="3" id="KW-1185">Reference proteome</keyword>
<comment type="caution">
    <text evidence="2">The sequence shown here is derived from an EMBL/GenBank/DDBJ whole genome shotgun (WGS) entry which is preliminary data.</text>
</comment>
<sequence length="429" mass="45870">MQRRTFLLAPLPLAAGLGLAGCGSAGGGSPEGELNVLVSPHTITSTLEERIAEFEQAHDVTVNLTSLNEDQVSQQLRVEYGAGNFDTDVFLFRPLQDQAQFENNGWLLDLSEYVTEDGYDWEDFGAPAREASTSREGQVVSVPLGTARQMLFYRKDLFEEAGLSGPPADLEQLEQYAAALTSSSVRGIALRGQRAQAVTTFAQFLYAHDGDWNVDGEPYGDAAINSPEAVSALEYYGRILRESGPDGVLNMSWAEGTAQFQQGHVAMYIEGDDRWPEFTDPEVSTLTEEQVGYAPSPAHTSVVPAQALGIASGSSKPDIAWAFVKWASSKEMAAAMQSKGVMGARDSAWESPETAEVFPEEVIAVVQAGNADGIPYDRPRIVKVGEARDAIGTAIATAIEGGDIAAAAESANATFQGLLDAEKSEFGIS</sequence>
<dbReference type="RefSeq" id="WP_376977093.1">
    <property type="nucleotide sequence ID" value="NZ_JBHLSV010000001.1"/>
</dbReference>